<name>A0A6N2UR76_9FIRM</name>
<sequence length="79" mass="9249">MKTLLLLGCLFFSVMAGYWLMVKLDGFLARGGIRPYWDEEEEEMSGGAVYQAEESRQREEDWDPEADHVPWGNLHTRRQ</sequence>
<dbReference type="AlphaFoldDB" id="A0A6N2UR76"/>
<reference evidence="2" key="1">
    <citation type="submission" date="2019-11" db="EMBL/GenBank/DDBJ databases">
        <authorList>
            <person name="Feng L."/>
        </authorList>
    </citation>
    <scope>NUCLEOTIDE SEQUENCE</scope>
    <source>
        <strain evidence="2">AundefinedLFYP135</strain>
    </source>
</reference>
<feature type="region of interest" description="Disordered" evidence="1">
    <location>
        <begin position="44"/>
        <end position="79"/>
    </location>
</feature>
<dbReference type="EMBL" id="CACRSL010000004">
    <property type="protein sequence ID" value="VYT21165.1"/>
    <property type="molecule type" value="Genomic_DNA"/>
</dbReference>
<evidence type="ECO:0000313" key="2">
    <source>
        <dbReference type="EMBL" id="VYT21165.1"/>
    </source>
</evidence>
<protein>
    <submittedName>
        <fullName evidence="2">Uncharacterized protein</fullName>
    </submittedName>
</protein>
<organism evidence="2">
    <name type="scientific">uncultured Anaerotruncus sp</name>
    <dbReference type="NCBI Taxonomy" id="905011"/>
    <lineage>
        <taxon>Bacteria</taxon>
        <taxon>Bacillati</taxon>
        <taxon>Bacillota</taxon>
        <taxon>Clostridia</taxon>
        <taxon>Eubacteriales</taxon>
        <taxon>Oscillospiraceae</taxon>
        <taxon>Anaerotruncus</taxon>
        <taxon>environmental samples</taxon>
    </lineage>
</organism>
<evidence type="ECO:0000256" key="1">
    <source>
        <dbReference type="SAM" id="MobiDB-lite"/>
    </source>
</evidence>
<accession>A0A6N2UR76</accession>
<gene>
    <name evidence="2" type="ORF">AULFYP135_02063</name>
</gene>
<proteinExistence type="predicted"/>